<name>A0ABW3A8D5_9ACTN</name>
<dbReference type="EMBL" id="JBHTHM010001892">
    <property type="protein sequence ID" value="MFD0787278.1"/>
    <property type="molecule type" value="Genomic_DNA"/>
</dbReference>
<evidence type="ECO:0000313" key="3">
    <source>
        <dbReference type="Proteomes" id="UP001597053"/>
    </source>
</evidence>
<evidence type="ECO:0000313" key="2">
    <source>
        <dbReference type="EMBL" id="MFD0787278.1"/>
    </source>
</evidence>
<reference evidence="3" key="1">
    <citation type="journal article" date="2019" name="Int. J. Syst. Evol. Microbiol.">
        <title>The Global Catalogue of Microorganisms (GCM) 10K type strain sequencing project: providing services to taxonomists for standard genome sequencing and annotation.</title>
        <authorList>
            <consortium name="The Broad Institute Genomics Platform"/>
            <consortium name="The Broad Institute Genome Sequencing Center for Infectious Disease"/>
            <person name="Wu L."/>
            <person name="Ma J."/>
        </authorList>
    </citation>
    <scope>NUCLEOTIDE SEQUENCE [LARGE SCALE GENOMIC DNA]</scope>
    <source>
        <strain evidence="3">JCM 32148</strain>
    </source>
</reference>
<dbReference type="Proteomes" id="UP001597053">
    <property type="component" value="Unassembled WGS sequence"/>
</dbReference>
<evidence type="ECO:0000256" key="1">
    <source>
        <dbReference type="SAM" id="MobiDB-lite"/>
    </source>
</evidence>
<proteinExistence type="predicted"/>
<keyword evidence="3" id="KW-1185">Reference proteome</keyword>
<accession>A0ABW3A8D5</accession>
<protein>
    <submittedName>
        <fullName evidence="2">Uncharacterized protein</fullName>
    </submittedName>
</protein>
<comment type="caution">
    <text evidence="2">The sequence shown here is derived from an EMBL/GenBank/DDBJ whole genome shotgun (WGS) entry which is preliminary data.</text>
</comment>
<feature type="non-terminal residue" evidence="2">
    <location>
        <position position="1"/>
    </location>
</feature>
<sequence length="177" mass="19532">RRGRRPGDGGWAGGRDDQPHGRGVKMHLAHYLGLLHRAQVNLAGALRQVGAAHRDEPDVYHLCHQQAERCDEYAELLQPFAARYAEEAPAEPDRLHSNLFGGARTGGIGLLRDLQDLYLMAAECDICWTVVGQAAYGARDRDLLAVVRRCEGGTAMQLKWLRSRMKQAAPQALVVAD</sequence>
<gene>
    <name evidence="2" type="ORF">ACFQZ8_25535</name>
</gene>
<organism evidence="2 3">
    <name type="scientific">Micromonospora azadirachtae</name>
    <dbReference type="NCBI Taxonomy" id="1970735"/>
    <lineage>
        <taxon>Bacteria</taxon>
        <taxon>Bacillati</taxon>
        <taxon>Actinomycetota</taxon>
        <taxon>Actinomycetes</taxon>
        <taxon>Micromonosporales</taxon>
        <taxon>Micromonosporaceae</taxon>
        <taxon>Micromonospora</taxon>
    </lineage>
</organism>
<feature type="region of interest" description="Disordered" evidence="1">
    <location>
        <begin position="1"/>
        <end position="22"/>
    </location>
</feature>